<reference evidence="5" key="1">
    <citation type="journal article" date="2012" name="Science">
        <title>The Paleozoic origin of enzymatic lignin decomposition reconstructed from 31 fungal genomes.</title>
        <authorList>
            <person name="Floudas D."/>
            <person name="Binder M."/>
            <person name="Riley R."/>
            <person name="Barry K."/>
            <person name="Blanchette R.A."/>
            <person name="Henrissat B."/>
            <person name="Martinez A.T."/>
            <person name="Otillar R."/>
            <person name="Spatafora J.W."/>
            <person name="Yadav J.S."/>
            <person name="Aerts A."/>
            <person name="Benoit I."/>
            <person name="Boyd A."/>
            <person name="Carlson A."/>
            <person name="Copeland A."/>
            <person name="Coutinho P.M."/>
            <person name="de Vries R.P."/>
            <person name="Ferreira P."/>
            <person name="Findley K."/>
            <person name="Foster B."/>
            <person name="Gaskell J."/>
            <person name="Glotzer D."/>
            <person name="Gorecki P."/>
            <person name="Heitman J."/>
            <person name="Hesse C."/>
            <person name="Hori C."/>
            <person name="Igarashi K."/>
            <person name="Jurgens J.A."/>
            <person name="Kallen N."/>
            <person name="Kersten P."/>
            <person name="Kohler A."/>
            <person name="Kuees U."/>
            <person name="Kumar T.K.A."/>
            <person name="Kuo A."/>
            <person name="LaButti K."/>
            <person name="Larrondo L.F."/>
            <person name="Lindquist E."/>
            <person name="Ling A."/>
            <person name="Lombard V."/>
            <person name="Lucas S."/>
            <person name="Lundell T."/>
            <person name="Martin R."/>
            <person name="McLaughlin D.J."/>
            <person name="Morgenstern I."/>
            <person name="Morin E."/>
            <person name="Murat C."/>
            <person name="Nagy L.G."/>
            <person name="Nolan M."/>
            <person name="Ohm R.A."/>
            <person name="Patyshakuliyeva A."/>
            <person name="Rokas A."/>
            <person name="Ruiz-Duenas F.J."/>
            <person name="Sabat G."/>
            <person name="Salamov A."/>
            <person name="Samejima M."/>
            <person name="Schmutz J."/>
            <person name="Slot J.C."/>
            <person name="St John F."/>
            <person name="Stenlid J."/>
            <person name="Sun H."/>
            <person name="Sun S."/>
            <person name="Syed K."/>
            <person name="Tsang A."/>
            <person name="Wiebenga A."/>
            <person name="Young D."/>
            <person name="Pisabarro A."/>
            <person name="Eastwood D.C."/>
            <person name="Martin F."/>
            <person name="Cullen D."/>
            <person name="Grigoriev I.V."/>
            <person name="Hibbett D.S."/>
        </authorList>
    </citation>
    <scope>NUCLEOTIDE SEQUENCE [LARGE SCALE GENOMIC DNA]</scope>
    <source>
        <strain evidence="5">RWD-64-598 SS2</strain>
    </source>
</reference>
<dbReference type="KEGG" id="cput:CONPUDRAFT_158277"/>
<feature type="region of interest" description="Disordered" evidence="2">
    <location>
        <begin position="512"/>
        <end position="553"/>
    </location>
</feature>
<keyword evidence="1" id="KW-0175">Coiled coil</keyword>
<evidence type="ECO:0000256" key="2">
    <source>
        <dbReference type="SAM" id="MobiDB-lite"/>
    </source>
</evidence>
<feature type="region of interest" description="Disordered" evidence="2">
    <location>
        <begin position="1"/>
        <end position="38"/>
    </location>
</feature>
<accession>A0A5M3MAE4</accession>
<feature type="compositionally biased region" description="Low complexity" evidence="2">
    <location>
        <begin position="623"/>
        <end position="636"/>
    </location>
</feature>
<feature type="compositionally biased region" description="Polar residues" evidence="2">
    <location>
        <begin position="138"/>
        <end position="150"/>
    </location>
</feature>
<organism evidence="4 5">
    <name type="scientific">Coniophora puteana (strain RWD-64-598)</name>
    <name type="common">Brown rot fungus</name>
    <dbReference type="NCBI Taxonomy" id="741705"/>
    <lineage>
        <taxon>Eukaryota</taxon>
        <taxon>Fungi</taxon>
        <taxon>Dikarya</taxon>
        <taxon>Basidiomycota</taxon>
        <taxon>Agaricomycotina</taxon>
        <taxon>Agaricomycetes</taxon>
        <taxon>Agaricomycetidae</taxon>
        <taxon>Boletales</taxon>
        <taxon>Coniophorineae</taxon>
        <taxon>Coniophoraceae</taxon>
        <taxon>Coniophora</taxon>
    </lineage>
</organism>
<name>A0A5M3MAE4_CONPW</name>
<dbReference type="EMBL" id="JH711586">
    <property type="protein sequence ID" value="EIW76252.1"/>
    <property type="molecule type" value="Genomic_DNA"/>
</dbReference>
<proteinExistence type="predicted"/>
<evidence type="ECO:0000256" key="1">
    <source>
        <dbReference type="SAM" id="Coils"/>
    </source>
</evidence>
<keyword evidence="3" id="KW-0472">Membrane</keyword>
<feature type="compositionally biased region" description="Low complexity" evidence="2">
    <location>
        <begin position="105"/>
        <end position="129"/>
    </location>
</feature>
<feature type="coiled-coil region" evidence="1">
    <location>
        <begin position="55"/>
        <end position="93"/>
    </location>
</feature>
<evidence type="ECO:0000313" key="5">
    <source>
        <dbReference type="Proteomes" id="UP000053558"/>
    </source>
</evidence>
<feature type="region of interest" description="Disordered" evidence="2">
    <location>
        <begin position="623"/>
        <end position="665"/>
    </location>
</feature>
<evidence type="ECO:0000256" key="3">
    <source>
        <dbReference type="SAM" id="Phobius"/>
    </source>
</evidence>
<evidence type="ECO:0000313" key="4">
    <source>
        <dbReference type="EMBL" id="EIW76252.1"/>
    </source>
</evidence>
<feature type="region of interest" description="Disordered" evidence="2">
    <location>
        <begin position="102"/>
        <end position="163"/>
    </location>
</feature>
<feature type="compositionally biased region" description="Basic and acidic residues" evidence="2">
    <location>
        <begin position="298"/>
        <end position="308"/>
    </location>
</feature>
<comment type="caution">
    <text evidence="4">The sequence shown here is derived from an EMBL/GenBank/DDBJ whole genome shotgun (WGS) entry which is preliminary data.</text>
</comment>
<protein>
    <submittedName>
        <fullName evidence="4">Uncharacterized protein</fullName>
    </submittedName>
</protein>
<feature type="transmembrane region" description="Helical" evidence="3">
    <location>
        <begin position="783"/>
        <end position="801"/>
    </location>
</feature>
<keyword evidence="5" id="KW-1185">Reference proteome</keyword>
<dbReference type="OMA" id="QETENMS"/>
<keyword evidence="3" id="KW-0812">Transmembrane</keyword>
<keyword evidence="3" id="KW-1133">Transmembrane helix</keyword>
<dbReference type="Proteomes" id="UP000053558">
    <property type="component" value="Unassembled WGS sequence"/>
</dbReference>
<gene>
    <name evidence="4" type="ORF">CONPUDRAFT_158277</name>
</gene>
<sequence length="820" mass="90207">MSQFKASPPPSYASSLAGDDMDQPRRLRSISAGPSEADEEFFASQAVATTQHWGNEKSREELSGLLLKADELIKERENELDRTTAMYKTLYENNVHLKDKHKTLLARLPRSPSPSMSSVGSGTLSPSESDAPLPNSPHLYSSTSRPSSSHFGVLGDRPGHQRRITVSPSDLAKLSDQNAELIAKVEKLESDSSTNDQAGRKKLRNLEREIQNLRQELDQTRVRSDELEEKAKLAGEAKDPDEIWKRRQEREERLKDLKGKAETKDDNEIRDFAPGGGTFSSIRTIRPFGVARRNMGDARPRHMSEVHPRPPLPRDMSLPALFRRDSDVTSSPQGPKSRSKEEFALVSQLLLKIRELEEMNAMIKEQQVMTTSQLDAVVRDAATIRLAYETLGDPDEPGWSADSGPILLSDDAEADTSGEVEETIRFSSLRRSIDQGASTFVLDNDLDSSLRHAIIPSFVPKPPDPNMPHPHSKARKSVVGLFDSSPRLAGGASAGTPSQKPLSLAIPVPFPTAEENFHTPSTSPTHSNKDSPIPSTSSEVLHSGYDPEAVRRPTLESELSMKLEDSWSNKLDSWHNRSMSLRNLITSPPSPTDSIPGAFTLEVQPPTSTADMSLNDESPFSPSPIGISSSITSPDIRLGPGAWRGQVDSPPGRPGETAAEKQRRKSMTIRMRANNWKEARFTHTLPAQRRGGSLDLPLASPLNHPITPVPERLALAFDDAVGTISRASSESTSALELVLESSASALTEDDEVDGEGRALVHVKSGRMSTSSEHRGFGSVILELWLWLQFIVIIVVFLWAMARRGPKRVLADAERRKIQSA</sequence>
<dbReference type="OrthoDB" id="2670688at2759"/>
<feature type="region of interest" description="Disordered" evidence="2">
    <location>
        <begin position="228"/>
        <end position="247"/>
    </location>
</feature>
<dbReference type="AlphaFoldDB" id="A0A5M3MAE4"/>
<dbReference type="RefSeq" id="XP_007773503.1">
    <property type="nucleotide sequence ID" value="XM_007775313.1"/>
</dbReference>
<dbReference type="GeneID" id="19203891"/>
<feature type="region of interest" description="Disordered" evidence="2">
    <location>
        <begin position="298"/>
        <end position="317"/>
    </location>
</feature>